<dbReference type="EnsemblPlants" id="TraesCS2A02G198300.1">
    <property type="protein sequence ID" value="TraesCS2A02G198300.1"/>
    <property type="gene ID" value="TraesCS2A02G198300"/>
</dbReference>
<dbReference type="SUPFAM" id="SSF57850">
    <property type="entry name" value="RING/U-box"/>
    <property type="match status" value="1"/>
</dbReference>
<proteinExistence type="predicted"/>
<evidence type="ECO:0000313" key="3">
    <source>
        <dbReference type="EnsemblPlants" id="TraesCS2A02G198300.1"/>
    </source>
</evidence>
<dbReference type="Gramene" id="TraesRN2A0100376800.1">
    <property type="protein sequence ID" value="TraesRN2A0100376800.1"/>
    <property type="gene ID" value="TraesRN2A0100376800"/>
</dbReference>
<protein>
    <recommendedName>
        <fullName evidence="2">RING-type domain-containing protein</fullName>
    </recommendedName>
</protein>
<reference evidence="3" key="2">
    <citation type="submission" date="2018-10" db="UniProtKB">
        <authorList>
            <consortium name="EnsemblPlants"/>
        </authorList>
    </citation>
    <scope>IDENTIFICATION</scope>
</reference>
<accession>A0A3B6AWQ7</accession>
<dbReference type="SMR" id="A0A3B6AWQ7"/>
<evidence type="ECO:0000313" key="4">
    <source>
        <dbReference type="Proteomes" id="UP000019116"/>
    </source>
</evidence>
<dbReference type="Gramene" id="TraesCAD_scaffold_018288_01G000100.1">
    <property type="protein sequence ID" value="TraesCAD_scaffold_018288_01G000100.1"/>
    <property type="gene ID" value="TraesCAD_scaffold_018288_01G000100"/>
</dbReference>
<keyword evidence="4" id="KW-1185">Reference proteome</keyword>
<dbReference type="Pfam" id="PF13639">
    <property type="entry name" value="zf-RING_2"/>
    <property type="match status" value="1"/>
</dbReference>
<keyword evidence="1" id="KW-0863">Zinc-finger</keyword>
<sequence>MCTRPYDNEPCRWAPERLNCGHVFHGQCIKPWGAVNLACPVCNTTHIQLLGKTPGDARAARHRYSFSHLESSVTTKDDIAVGSSSFRQRDWD</sequence>
<dbReference type="Proteomes" id="UP000019116">
    <property type="component" value="Chromosome 2A"/>
</dbReference>
<dbReference type="InterPro" id="IPR001841">
    <property type="entry name" value="Znf_RING"/>
</dbReference>
<dbReference type="AlphaFoldDB" id="A0A3B6AWQ7"/>
<dbReference type="Gramene" id="TraesWEE_scaffold_013248_01G000100.1">
    <property type="protein sequence ID" value="TraesWEE_scaffold_013248_01G000100.1"/>
    <property type="gene ID" value="TraesWEE_scaffold_013248_01G000100"/>
</dbReference>
<evidence type="ECO:0000256" key="1">
    <source>
        <dbReference type="PROSITE-ProRule" id="PRU00175"/>
    </source>
</evidence>
<dbReference type="GO" id="GO:0008270">
    <property type="term" value="F:zinc ion binding"/>
    <property type="evidence" value="ECO:0007669"/>
    <property type="project" value="UniProtKB-KW"/>
</dbReference>
<dbReference type="Gramene" id="TraesCS2A03G0413300.1">
    <property type="protein sequence ID" value="TraesCS2A03G0413300.1.CDS"/>
    <property type="gene ID" value="TraesCS2A03G0413300"/>
</dbReference>
<keyword evidence="1" id="KW-0862">Zinc</keyword>
<dbReference type="PROSITE" id="PS50089">
    <property type="entry name" value="ZF_RING_2"/>
    <property type="match status" value="1"/>
</dbReference>
<reference evidence="3" key="1">
    <citation type="submission" date="2018-08" db="EMBL/GenBank/DDBJ databases">
        <authorList>
            <person name="Rossello M."/>
        </authorList>
    </citation>
    <scope>NUCLEOTIDE SEQUENCE [LARGE SCALE GENOMIC DNA]</scope>
    <source>
        <strain evidence="3">cv. Chinese Spring</strain>
    </source>
</reference>
<dbReference type="STRING" id="4565.A0A3B6AWQ7"/>
<feature type="domain" description="RING-type" evidence="2">
    <location>
        <begin position="1"/>
        <end position="43"/>
    </location>
</feature>
<dbReference type="Gramene" id="TraesCLE_scaffold_016268_01G000100.1">
    <property type="protein sequence ID" value="TraesCLE_scaffold_016268_01G000100.1"/>
    <property type="gene ID" value="TraesCLE_scaffold_016268_01G000100"/>
</dbReference>
<evidence type="ECO:0000259" key="2">
    <source>
        <dbReference type="PROSITE" id="PS50089"/>
    </source>
</evidence>
<keyword evidence="1" id="KW-0479">Metal-binding</keyword>
<dbReference type="Gramene" id="TraesROB_scaffold_016740_01G000100.1">
    <property type="protein sequence ID" value="TraesROB_scaffold_016740_01G000100.1"/>
    <property type="gene ID" value="TraesROB_scaffold_016740_01G000100"/>
</dbReference>
<dbReference type="Gene3D" id="3.30.40.10">
    <property type="entry name" value="Zinc/RING finger domain, C3HC4 (zinc finger)"/>
    <property type="match status" value="1"/>
</dbReference>
<name>A0A3B6AWQ7_WHEAT</name>
<dbReference type="OrthoDB" id="8062037at2759"/>
<dbReference type="InterPro" id="IPR013083">
    <property type="entry name" value="Znf_RING/FYVE/PHD"/>
</dbReference>
<dbReference type="SMART" id="SM00184">
    <property type="entry name" value="RING"/>
    <property type="match status" value="1"/>
</dbReference>
<dbReference type="Gramene" id="TraesCS2A02G198300.1">
    <property type="protein sequence ID" value="TraesCS2A02G198300.1"/>
    <property type="gene ID" value="TraesCS2A02G198300"/>
</dbReference>
<organism evidence="3">
    <name type="scientific">Triticum aestivum</name>
    <name type="common">Wheat</name>
    <dbReference type="NCBI Taxonomy" id="4565"/>
    <lineage>
        <taxon>Eukaryota</taxon>
        <taxon>Viridiplantae</taxon>
        <taxon>Streptophyta</taxon>
        <taxon>Embryophyta</taxon>
        <taxon>Tracheophyta</taxon>
        <taxon>Spermatophyta</taxon>
        <taxon>Magnoliopsida</taxon>
        <taxon>Liliopsida</taxon>
        <taxon>Poales</taxon>
        <taxon>Poaceae</taxon>
        <taxon>BOP clade</taxon>
        <taxon>Pooideae</taxon>
        <taxon>Triticodae</taxon>
        <taxon>Triticeae</taxon>
        <taxon>Triticinae</taxon>
        <taxon>Triticum</taxon>
    </lineage>
</organism>